<dbReference type="AlphaFoldDB" id="A0A139I595"/>
<keyword evidence="3" id="KW-0274">FAD</keyword>
<name>A0A139I595_9PEZI</name>
<dbReference type="InterPro" id="IPR020946">
    <property type="entry name" value="Flavin_mOase-like"/>
</dbReference>
<dbReference type="GO" id="GO:0004499">
    <property type="term" value="F:N,N-dimethylaniline monooxygenase activity"/>
    <property type="evidence" value="ECO:0007669"/>
    <property type="project" value="InterPro"/>
</dbReference>
<dbReference type="PANTHER" id="PTHR42877">
    <property type="entry name" value="L-ORNITHINE N(5)-MONOOXYGENASE-RELATED"/>
    <property type="match status" value="1"/>
</dbReference>
<accession>A0A139I595</accession>
<reference evidence="5 6" key="1">
    <citation type="submission" date="2015-07" db="EMBL/GenBank/DDBJ databases">
        <title>Comparative genomics of the Sigatoka disease complex on banana suggests a link between parallel evolutionary changes in Pseudocercospora fijiensis and Pseudocercospora eumusae and increased virulence on the banana host.</title>
        <authorList>
            <person name="Chang T.-C."/>
            <person name="Salvucci A."/>
            <person name="Crous P.W."/>
            <person name="Stergiopoulos I."/>
        </authorList>
    </citation>
    <scope>NUCLEOTIDE SEQUENCE [LARGE SCALE GENOMIC DNA]</scope>
    <source>
        <strain evidence="5 6">CBS 116634</strain>
    </source>
</reference>
<dbReference type="InterPro" id="IPR036188">
    <property type="entry name" value="FAD/NAD-bd_sf"/>
</dbReference>
<keyword evidence="6" id="KW-1185">Reference proteome</keyword>
<dbReference type="EMBL" id="LFZO01000313">
    <property type="protein sequence ID" value="KXT09706.1"/>
    <property type="molecule type" value="Genomic_DNA"/>
</dbReference>
<dbReference type="InterPro" id="IPR051209">
    <property type="entry name" value="FAD-bind_Monooxygenase_sf"/>
</dbReference>
<dbReference type="SUPFAM" id="SSF51905">
    <property type="entry name" value="FAD/NAD(P)-binding domain"/>
    <property type="match status" value="2"/>
</dbReference>
<dbReference type="GO" id="GO:0050660">
    <property type="term" value="F:flavin adenine dinucleotide binding"/>
    <property type="evidence" value="ECO:0007669"/>
    <property type="project" value="InterPro"/>
</dbReference>
<dbReference type="GO" id="GO:0050661">
    <property type="term" value="F:NADP binding"/>
    <property type="evidence" value="ECO:0007669"/>
    <property type="project" value="InterPro"/>
</dbReference>
<dbReference type="Pfam" id="PF00743">
    <property type="entry name" value="FMO-like"/>
    <property type="match status" value="1"/>
</dbReference>
<evidence type="ECO:0000256" key="2">
    <source>
        <dbReference type="ARBA" id="ARBA00022630"/>
    </source>
</evidence>
<comment type="caution">
    <text evidence="5">The sequence shown here is derived from an EMBL/GenBank/DDBJ whole genome shotgun (WGS) entry which is preliminary data.</text>
</comment>
<organism evidence="5 6">
    <name type="scientific">Pseudocercospora musae</name>
    <dbReference type="NCBI Taxonomy" id="113226"/>
    <lineage>
        <taxon>Eukaryota</taxon>
        <taxon>Fungi</taxon>
        <taxon>Dikarya</taxon>
        <taxon>Ascomycota</taxon>
        <taxon>Pezizomycotina</taxon>
        <taxon>Dothideomycetes</taxon>
        <taxon>Dothideomycetidae</taxon>
        <taxon>Mycosphaerellales</taxon>
        <taxon>Mycosphaerellaceae</taxon>
        <taxon>Pseudocercospora</taxon>
    </lineage>
</organism>
<keyword evidence="2" id="KW-0285">Flavoprotein</keyword>
<evidence type="ECO:0000256" key="3">
    <source>
        <dbReference type="ARBA" id="ARBA00022827"/>
    </source>
</evidence>
<keyword evidence="4" id="KW-0560">Oxidoreductase</keyword>
<protein>
    <recommendedName>
        <fullName evidence="7">FAD/NAD(P)-binding domain-containing protein</fullName>
    </recommendedName>
</protein>
<dbReference type="Gene3D" id="3.50.50.60">
    <property type="entry name" value="FAD/NAD(P)-binding domain"/>
    <property type="match status" value="3"/>
</dbReference>
<dbReference type="Proteomes" id="UP000073492">
    <property type="component" value="Unassembled WGS sequence"/>
</dbReference>
<dbReference type="OrthoDB" id="74360at2759"/>
<evidence type="ECO:0000313" key="5">
    <source>
        <dbReference type="EMBL" id="KXT09702.1"/>
    </source>
</evidence>
<sequence>MTQLREIPYRVSRPLANPKAADYVPSFVYAGLSDPSGRPDVEISDDFYGTRRKLRIGVLGAGISCLQFLHSAERLRDVEIVVYEMNDDIGGVWLTSRYPGCRCDIASIVYQFSWRPNIWSEMYAPQAENLEYLRTVAKENDFYRFIKLRHQVLSAAWSDHESKWTLQVKNLIDGGNFQDKVDFFLELNGPVSNPRLNPVPGLDKFQGEVIHPAYWKPEITVKDKKVALIGYGCSGVQIGPNIVNDVQKLYTWFRNKTYILPPPNQAFSGQEGANFKYSDEQKELLKDPDVYLAYRKAVESTFNTRYPYLINGGRIGHEVREMVTKYMEKKLASKPELFESIIPTDFGIGCRRQTFAYGYLEALTHPKTTVLLQPPQRFTERGLLDSDGKEHDIDLVIAATGYDQSHMPRFPRTVDGEDVASQWKNLLSPPSYMALMLKGMPNYFNPASAFGPLPQGNFFHSTEVYSNYMVQVIEKVQLDRILSIKPKDIAVDQFVRHANAWMKRTALTGPCVSWYKGNDGSSKPPSLWPGERSQFTKIMRTPRFEDFDLRYENPEDCFGYFGNGWDVETFGEDGDKAWYMGHTKRAVGPEVLDRLRGTDPSVGQAGVEVLVGDEDRKQNHLLRQW</sequence>
<evidence type="ECO:0000256" key="1">
    <source>
        <dbReference type="ARBA" id="ARBA00010139"/>
    </source>
</evidence>
<evidence type="ECO:0000313" key="6">
    <source>
        <dbReference type="Proteomes" id="UP000073492"/>
    </source>
</evidence>
<evidence type="ECO:0000256" key="4">
    <source>
        <dbReference type="ARBA" id="ARBA00023002"/>
    </source>
</evidence>
<proteinExistence type="inferred from homology"/>
<evidence type="ECO:0008006" key="7">
    <source>
        <dbReference type="Google" id="ProtNLM"/>
    </source>
</evidence>
<comment type="similarity">
    <text evidence="1">Belongs to the FAD-binding monooxygenase family.</text>
</comment>
<gene>
    <name evidence="5" type="ORF">AC579_8948</name>
</gene>
<dbReference type="PANTHER" id="PTHR42877:SF7">
    <property type="entry name" value="FLAVIN-BINDING MONOOXYGENASE-RELATED"/>
    <property type="match status" value="1"/>
</dbReference>
<dbReference type="EMBL" id="LFZO01000313">
    <property type="protein sequence ID" value="KXT09702.1"/>
    <property type="molecule type" value="Genomic_DNA"/>
</dbReference>
<dbReference type="EMBL" id="LFZO01000313">
    <property type="protein sequence ID" value="KXT09701.1"/>
    <property type="molecule type" value="Genomic_DNA"/>
</dbReference>